<proteinExistence type="predicted"/>
<feature type="region of interest" description="Disordered" evidence="2">
    <location>
        <begin position="1"/>
        <end position="43"/>
    </location>
</feature>
<keyword evidence="1" id="KW-0175">Coiled coil</keyword>
<evidence type="ECO:0000313" key="3">
    <source>
        <dbReference type="EMBL" id="MFC7287323.1"/>
    </source>
</evidence>
<feature type="compositionally biased region" description="Polar residues" evidence="2">
    <location>
        <begin position="1"/>
        <end position="17"/>
    </location>
</feature>
<comment type="caution">
    <text evidence="3">The sequence shown here is derived from an EMBL/GenBank/DDBJ whole genome shotgun (WGS) entry which is preliminary data.</text>
</comment>
<evidence type="ECO:0000256" key="1">
    <source>
        <dbReference type="SAM" id="Coils"/>
    </source>
</evidence>
<sequence>MQMNITSVSNTATTLPATAQDEEAIATQAGSAANGETDQKPAGTRVTLSSLGQALSAKRQAAMQPARNQDIDNSNVPDNIKDLLKRIRELKEQIAEQQQKLNAIMANQRLSPDEKQKQLLQVQSTISTLNGALTSALGQMNKLVRDLDLTQDQQIAVASLLAV</sequence>
<evidence type="ECO:0000313" key="4">
    <source>
        <dbReference type="Proteomes" id="UP001596542"/>
    </source>
</evidence>
<evidence type="ECO:0008006" key="5">
    <source>
        <dbReference type="Google" id="ProtNLM"/>
    </source>
</evidence>
<dbReference type="RefSeq" id="WP_382270425.1">
    <property type="nucleotide sequence ID" value="NZ_JBHTBU010000001.1"/>
</dbReference>
<name>A0ABW2I8J5_9BURK</name>
<evidence type="ECO:0000256" key="2">
    <source>
        <dbReference type="SAM" id="MobiDB-lite"/>
    </source>
</evidence>
<keyword evidence="4" id="KW-1185">Reference proteome</keyword>
<protein>
    <recommendedName>
        <fullName evidence="5">FlxA-like protein</fullName>
    </recommendedName>
</protein>
<reference evidence="4" key="1">
    <citation type="journal article" date="2019" name="Int. J. Syst. Evol. Microbiol.">
        <title>The Global Catalogue of Microorganisms (GCM) 10K type strain sequencing project: providing services to taxonomists for standard genome sequencing and annotation.</title>
        <authorList>
            <consortium name="The Broad Institute Genomics Platform"/>
            <consortium name="The Broad Institute Genome Sequencing Center for Infectious Disease"/>
            <person name="Wu L."/>
            <person name="Ma J."/>
        </authorList>
    </citation>
    <scope>NUCLEOTIDE SEQUENCE [LARGE SCALE GENOMIC DNA]</scope>
    <source>
        <strain evidence="4">KACC 12508</strain>
    </source>
</reference>
<dbReference type="EMBL" id="JBHTBU010000001">
    <property type="protein sequence ID" value="MFC7287323.1"/>
    <property type="molecule type" value="Genomic_DNA"/>
</dbReference>
<organism evidence="3 4">
    <name type="scientific">Herminiimonas glaciei</name>
    <dbReference type="NCBI Taxonomy" id="523788"/>
    <lineage>
        <taxon>Bacteria</taxon>
        <taxon>Pseudomonadati</taxon>
        <taxon>Pseudomonadota</taxon>
        <taxon>Betaproteobacteria</taxon>
        <taxon>Burkholderiales</taxon>
        <taxon>Oxalobacteraceae</taxon>
        <taxon>Herminiimonas</taxon>
    </lineage>
</organism>
<feature type="coiled-coil region" evidence="1">
    <location>
        <begin position="80"/>
        <end position="107"/>
    </location>
</feature>
<dbReference type="Proteomes" id="UP001596542">
    <property type="component" value="Unassembled WGS sequence"/>
</dbReference>
<gene>
    <name evidence="3" type="ORF">ACFQPC_04655</name>
</gene>
<accession>A0ABW2I8J5</accession>